<dbReference type="InterPro" id="IPR008605">
    <property type="entry name" value="ECM1"/>
</dbReference>
<sequence>MPPLPNLEEFPPARPTAGNIGKICAAGRRKLSYGPWNLPQTSYSHLARQGAALNSLEEGVQQCCQRPEDEKVPCCSGVWLAVLEQFCKAEYATKTRPYHCCKQSGAGRERCFADEAPFPEYDFAKKKSRGCPDPSRCGAALSFPPGEPSGANIRNLCKLRRFRPTYPASSLPKSYFGWFVRQARAVNRMESAFKKCCRPEDAGCAHQAWERVLVQYCRQEFSVKDRRHYCCNKETGEPDYRCFASDAPYPLYDKEIRVLSLAEVTPELLDSLCGQFTLLTKQKNIPALIQNITEPCCPLQGQERTQCAEDAKSEFIATICGPQRNTWKDPKRCCSQTEDKARGGCFNRNYLAQVPVASPAPTVRPTEPAS</sequence>
<evidence type="ECO:0000313" key="5">
    <source>
        <dbReference type="Proteomes" id="UP000694545"/>
    </source>
</evidence>
<dbReference type="PANTHER" id="PTHR16776">
    <property type="entry name" value="EXTRACELLULAR MATRIX PROTEIN 1"/>
    <property type="match status" value="1"/>
</dbReference>
<dbReference type="GO" id="GO:0007165">
    <property type="term" value="P:signal transduction"/>
    <property type="evidence" value="ECO:0007669"/>
    <property type="project" value="InterPro"/>
</dbReference>
<accession>A0A8D2IK54</accession>
<comment type="subcellular location">
    <subcellularLocation>
        <location evidence="1">Secreted</location>
    </subcellularLocation>
</comment>
<dbReference type="GO" id="GO:0005615">
    <property type="term" value="C:extracellular space"/>
    <property type="evidence" value="ECO:0007669"/>
    <property type="project" value="InterPro"/>
</dbReference>
<dbReference type="InterPro" id="IPR020858">
    <property type="entry name" value="Serum_albumin-like"/>
</dbReference>
<dbReference type="SUPFAM" id="SSF48552">
    <property type="entry name" value="Serum albumin-like"/>
    <property type="match status" value="3"/>
</dbReference>
<evidence type="ECO:0000256" key="3">
    <source>
        <dbReference type="ARBA" id="ARBA00022737"/>
    </source>
</evidence>
<proteinExistence type="predicted"/>
<reference evidence="4" key="1">
    <citation type="submission" date="2025-08" db="UniProtKB">
        <authorList>
            <consortium name="Ensembl"/>
        </authorList>
    </citation>
    <scope>IDENTIFICATION</scope>
</reference>
<dbReference type="OMA" id="RDPQGCC"/>
<dbReference type="Pfam" id="PF05782">
    <property type="entry name" value="ECM1"/>
    <property type="match status" value="1"/>
</dbReference>
<reference evidence="4" key="2">
    <citation type="submission" date="2025-09" db="UniProtKB">
        <authorList>
            <consortium name="Ensembl"/>
        </authorList>
    </citation>
    <scope>IDENTIFICATION</scope>
</reference>
<dbReference type="AlphaFoldDB" id="A0A8D2IK54"/>
<protein>
    <submittedName>
        <fullName evidence="4">Extracellular matrix protein 1</fullName>
    </submittedName>
</protein>
<keyword evidence="3" id="KW-0677">Repeat</keyword>
<keyword evidence="5" id="KW-1185">Reference proteome</keyword>
<evidence type="ECO:0000256" key="2">
    <source>
        <dbReference type="ARBA" id="ARBA00022525"/>
    </source>
</evidence>
<dbReference type="Ensembl" id="ENSVKKT00000001638.1">
    <property type="protein sequence ID" value="ENSVKKP00000001580.1"/>
    <property type="gene ID" value="ENSVKKG00000001304.1"/>
</dbReference>
<evidence type="ECO:0000256" key="1">
    <source>
        <dbReference type="ARBA" id="ARBA00004613"/>
    </source>
</evidence>
<dbReference type="PANTHER" id="PTHR16776:SF3">
    <property type="entry name" value="EXTRACELLULAR MATRIX PROTEIN 1"/>
    <property type="match status" value="1"/>
</dbReference>
<dbReference type="GO" id="GO:0030500">
    <property type="term" value="P:regulation of bone mineralization"/>
    <property type="evidence" value="ECO:0007669"/>
    <property type="project" value="TreeGrafter"/>
</dbReference>
<organism evidence="4 5">
    <name type="scientific">Varanus komodoensis</name>
    <name type="common">Komodo dragon</name>
    <dbReference type="NCBI Taxonomy" id="61221"/>
    <lineage>
        <taxon>Eukaryota</taxon>
        <taxon>Metazoa</taxon>
        <taxon>Chordata</taxon>
        <taxon>Craniata</taxon>
        <taxon>Vertebrata</taxon>
        <taxon>Euteleostomi</taxon>
        <taxon>Lepidosauria</taxon>
        <taxon>Squamata</taxon>
        <taxon>Bifurcata</taxon>
        <taxon>Unidentata</taxon>
        <taxon>Episquamata</taxon>
        <taxon>Toxicofera</taxon>
        <taxon>Anguimorpha</taxon>
        <taxon>Paleoanguimorpha</taxon>
        <taxon>Varanoidea</taxon>
        <taxon>Varanidae</taxon>
        <taxon>Varanus</taxon>
    </lineage>
</organism>
<keyword evidence="2" id="KW-0964">Secreted</keyword>
<evidence type="ECO:0000313" key="4">
    <source>
        <dbReference type="Ensembl" id="ENSVKKP00000001580.1"/>
    </source>
</evidence>
<name>A0A8D2IK54_VARKO</name>
<dbReference type="Proteomes" id="UP000694545">
    <property type="component" value="Unplaced"/>
</dbReference>
<dbReference type="Gene3D" id="1.10.246.10">
    <property type="match status" value="3"/>
</dbReference>